<dbReference type="Gene3D" id="3.40.50.620">
    <property type="entry name" value="HUPs"/>
    <property type="match status" value="1"/>
</dbReference>
<organism evidence="6">
    <name type="scientific">marine sediment metagenome</name>
    <dbReference type="NCBI Taxonomy" id="412755"/>
    <lineage>
        <taxon>unclassified sequences</taxon>
        <taxon>metagenomes</taxon>
        <taxon>ecological metagenomes</taxon>
    </lineage>
</organism>
<dbReference type="Gene3D" id="3.90.740.10">
    <property type="entry name" value="Valyl/Leucyl/Isoleucyl-tRNA synthetase, editing domain"/>
    <property type="match status" value="1"/>
</dbReference>
<name>X0ZL74_9ZZZZ</name>
<keyword evidence="3" id="KW-0067">ATP-binding</keyword>
<keyword evidence="4" id="KW-0648">Protein biosynthesis</keyword>
<dbReference type="InterPro" id="IPR014729">
    <property type="entry name" value="Rossmann-like_a/b/a_fold"/>
</dbReference>
<keyword evidence="5" id="KW-0030">Aminoacyl-tRNA synthetase</keyword>
<accession>X0ZL74</accession>
<evidence type="ECO:0000256" key="5">
    <source>
        <dbReference type="ARBA" id="ARBA00023146"/>
    </source>
</evidence>
<evidence type="ECO:0000256" key="1">
    <source>
        <dbReference type="ARBA" id="ARBA00022598"/>
    </source>
</evidence>
<protein>
    <recommendedName>
        <fullName evidence="7">OB domain-containing protein</fullName>
    </recommendedName>
</protein>
<feature type="non-terminal residue" evidence="6">
    <location>
        <position position="1"/>
    </location>
</feature>
<dbReference type="SUPFAM" id="SSF50249">
    <property type="entry name" value="Nucleic acid-binding proteins"/>
    <property type="match status" value="1"/>
</dbReference>
<dbReference type="GO" id="GO:0004812">
    <property type="term" value="F:aminoacyl-tRNA ligase activity"/>
    <property type="evidence" value="ECO:0007669"/>
    <property type="project" value="UniProtKB-KW"/>
</dbReference>
<dbReference type="AlphaFoldDB" id="X0ZL74"/>
<dbReference type="EMBL" id="BART01008839">
    <property type="protein sequence ID" value="GAG58842.1"/>
    <property type="molecule type" value="Genomic_DNA"/>
</dbReference>
<keyword evidence="2" id="KW-0547">Nucleotide-binding</keyword>
<dbReference type="InterPro" id="IPR012340">
    <property type="entry name" value="NA-bd_OB-fold"/>
</dbReference>
<gene>
    <name evidence="6" type="ORF">S01H4_19772</name>
</gene>
<sequence>KKFIEWQFYKLKEKNLLIQKPHYAPFCPNCGPVAVDKSETDISKGGGSEILEFTVIKFRMDDGSFGFVANIKIKDNEGSKQLILWDDKVKEIQCYKTGDNINIDNIDYRQKNGKKTLHVNGKSVIKKLD</sequence>
<evidence type="ECO:0000256" key="4">
    <source>
        <dbReference type="ARBA" id="ARBA00022917"/>
    </source>
</evidence>
<proteinExistence type="predicted"/>
<keyword evidence="1" id="KW-0436">Ligase</keyword>
<evidence type="ECO:0000313" key="6">
    <source>
        <dbReference type="EMBL" id="GAG58842.1"/>
    </source>
</evidence>
<comment type="caution">
    <text evidence="6">The sequence shown here is derived from an EMBL/GenBank/DDBJ whole genome shotgun (WGS) entry which is preliminary data.</text>
</comment>
<evidence type="ECO:0008006" key="7">
    <source>
        <dbReference type="Google" id="ProtNLM"/>
    </source>
</evidence>
<dbReference type="GO" id="GO:0005524">
    <property type="term" value="F:ATP binding"/>
    <property type="evidence" value="ECO:0007669"/>
    <property type="project" value="UniProtKB-KW"/>
</dbReference>
<evidence type="ECO:0000256" key="3">
    <source>
        <dbReference type="ARBA" id="ARBA00022840"/>
    </source>
</evidence>
<dbReference type="GO" id="GO:0006418">
    <property type="term" value="P:tRNA aminoacylation for protein translation"/>
    <property type="evidence" value="ECO:0007669"/>
    <property type="project" value="InterPro"/>
</dbReference>
<evidence type="ECO:0000256" key="2">
    <source>
        <dbReference type="ARBA" id="ARBA00022741"/>
    </source>
</evidence>
<dbReference type="InterPro" id="IPR009008">
    <property type="entry name" value="Val/Leu/Ile-tRNA-synth_edit"/>
</dbReference>
<reference evidence="6" key="1">
    <citation type="journal article" date="2014" name="Front. Microbiol.">
        <title>High frequency of phylogenetically diverse reductive dehalogenase-homologous genes in deep subseafloor sedimentary metagenomes.</title>
        <authorList>
            <person name="Kawai M."/>
            <person name="Futagami T."/>
            <person name="Toyoda A."/>
            <person name="Takaki Y."/>
            <person name="Nishi S."/>
            <person name="Hori S."/>
            <person name="Arai W."/>
            <person name="Tsubouchi T."/>
            <person name="Morono Y."/>
            <person name="Uchiyama I."/>
            <person name="Ito T."/>
            <person name="Fujiyama A."/>
            <person name="Inagaki F."/>
            <person name="Takami H."/>
        </authorList>
    </citation>
    <scope>NUCLEOTIDE SEQUENCE</scope>
    <source>
        <strain evidence="6">Expedition CK06-06</strain>
    </source>
</reference>
<dbReference type="GO" id="GO:0002161">
    <property type="term" value="F:aminoacyl-tRNA deacylase activity"/>
    <property type="evidence" value="ECO:0007669"/>
    <property type="project" value="InterPro"/>
</dbReference>